<dbReference type="AlphaFoldDB" id="A0A383E9Y5"/>
<organism evidence="1">
    <name type="scientific">marine metagenome</name>
    <dbReference type="NCBI Taxonomy" id="408172"/>
    <lineage>
        <taxon>unclassified sequences</taxon>
        <taxon>metagenomes</taxon>
        <taxon>ecological metagenomes</taxon>
    </lineage>
</organism>
<reference evidence="1" key="1">
    <citation type="submission" date="2018-05" db="EMBL/GenBank/DDBJ databases">
        <authorList>
            <person name="Lanie J.A."/>
            <person name="Ng W.-L."/>
            <person name="Kazmierczak K.M."/>
            <person name="Andrzejewski T.M."/>
            <person name="Davidsen T.M."/>
            <person name="Wayne K.J."/>
            <person name="Tettelin H."/>
            <person name="Glass J.I."/>
            <person name="Rusch D."/>
            <person name="Podicherti R."/>
            <person name="Tsui H.-C.T."/>
            <person name="Winkler M.E."/>
        </authorList>
    </citation>
    <scope>NUCLEOTIDE SEQUENCE</scope>
</reference>
<dbReference type="EMBL" id="UINC01223998">
    <property type="protein sequence ID" value="SVE53424.1"/>
    <property type="molecule type" value="Genomic_DNA"/>
</dbReference>
<accession>A0A383E9Y5</accession>
<protein>
    <submittedName>
        <fullName evidence="1">Uncharacterized protein</fullName>
    </submittedName>
</protein>
<gene>
    <name evidence="1" type="ORF">METZ01_LOCUS506278</name>
</gene>
<evidence type="ECO:0000313" key="1">
    <source>
        <dbReference type="EMBL" id="SVE53424.1"/>
    </source>
</evidence>
<name>A0A383E9Y5_9ZZZZ</name>
<proteinExistence type="predicted"/>
<sequence length="135" mass="15047">MKKIIQAASLLAIAMFAHTSNGKGAISTLPPQVKFKFDPEAVSLFADFSNRAKNGTVPVYLINDKGAPLQLKAQDGDIYLKLEAQNKDGKWVRVQPHRYSWCGNSYFSPPAVPAKHFHLVRGYQPTKGKESKVRY</sequence>
<feature type="non-terminal residue" evidence="1">
    <location>
        <position position="135"/>
    </location>
</feature>